<name>A0A5Q0UHI7_9ARCH</name>
<gene>
    <name evidence="3" type="ORF">LC1Nh_0939</name>
</gene>
<accession>A0A5Q0UHI7</accession>
<keyword evidence="4" id="KW-1185">Reference proteome</keyword>
<proteinExistence type="predicted"/>
<evidence type="ECO:0000256" key="1">
    <source>
        <dbReference type="SAM" id="Coils"/>
    </source>
</evidence>
<feature type="compositionally biased region" description="Polar residues" evidence="2">
    <location>
        <begin position="125"/>
        <end position="136"/>
    </location>
</feature>
<dbReference type="EMBL" id="CP040089">
    <property type="protein sequence ID" value="QGA80821.1"/>
    <property type="molecule type" value="Genomic_DNA"/>
</dbReference>
<sequence>MKFKLFERLRDDGGSNPDNQTQGIGGNTSSPGLGDRGLDSNSDLGGGSLDRTVEQMFEQGYSEDEIKNELQGQYSEQEISNAVNNAVTSSATSQDDGPQPMTPYQSDDEPVSPMDEGYNDEPQKQENNTQQQKLSANNMQQPTQNQPTKNERQGQSVDPAVEELIETIVAENFQRVKAEFENMYEELDTIEEAVEDLENRVHDLEVRDDEDQEEFVQKVDEMEDHIDSYQSRIGGLEKAFQQVLPSLVDNVRDLTSLVQEMKQEKGIQTETNISSQDMEQVDEQLKDW</sequence>
<evidence type="ECO:0000313" key="3">
    <source>
        <dbReference type="EMBL" id="QGA80821.1"/>
    </source>
</evidence>
<evidence type="ECO:0000256" key="2">
    <source>
        <dbReference type="SAM" id="MobiDB-lite"/>
    </source>
</evidence>
<feature type="compositionally biased region" description="Basic and acidic residues" evidence="2">
    <location>
        <begin position="1"/>
        <end position="13"/>
    </location>
</feature>
<dbReference type="GeneID" id="42365331"/>
<evidence type="ECO:0000313" key="4">
    <source>
        <dbReference type="Proteomes" id="UP000377803"/>
    </source>
</evidence>
<feature type="region of interest" description="Disordered" evidence="2">
    <location>
        <begin position="1"/>
        <end position="158"/>
    </location>
</feature>
<feature type="compositionally biased region" description="Polar residues" evidence="2">
    <location>
        <begin position="268"/>
        <end position="278"/>
    </location>
</feature>
<feature type="compositionally biased region" description="Low complexity" evidence="2">
    <location>
        <begin position="137"/>
        <end position="148"/>
    </location>
</feature>
<keyword evidence="1" id="KW-0175">Coiled coil</keyword>
<dbReference type="AlphaFoldDB" id="A0A5Q0UHI7"/>
<dbReference type="KEGG" id="ncon:LC1Nh_0939"/>
<protein>
    <submittedName>
        <fullName evidence="3">Chromosome segregation ATPase</fullName>
    </submittedName>
</protein>
<feature type="coiled-coil region" evidence="1">
    <location>
        <begin position="173"/>
        <end position="239"/>
    </location>
</feature>
<feature type="region of interest" description="Disordered" evidence="2">
    <location>
        <begin position="264"/>
        <end position="288"/>
    </location>
</feature>
<feature type="compositionally biased region" description="Polar residues" evidence="2">
    <location>
        <begin position="16"/>
        <end position="31"/>
    </location>
</feature>
<reference evidence="4" key="1">
    <citation type="submission" date="2019-05" db="EMBL/GenBank/DDBJ databases">
        <title>Candidatus Nanohalobium constans, a novel model system to study the DPANN nano-sized archaea: genomic and physiological characterization of a nanoarchaeon co-cultured with its chitinotrophic host.</title>
        <authorList>
            <person name="La Cono V."/>
            <person name="Arcadi E."/>
            <person name="Crisafi F."/>
            <person name="Denaro R."/>
            <person name="La Spada G."/>
            <person name="Messina E."/>
            <person name="Smedile F."/>
            <person name="Toshchakov S.V."/>
            <person name="Shevchenko M.A."/>
            <person name="Golyshin P.N."/>
            <person name="Golyshina O.V."/>
            <person name="Ferrer M."/>
            <person name="Rohde M."/>
            <person name="Mushegian A."/>
            <person name="Sorokin D.Y."/>
            <person name="Giuliano L."/>
            <person name="Yakimov M.M."/>
        </authorList>
    </citation>
    <scope>NUCLEOTIDE SEQUENCE [LARGE SCALE GENOMIC DNA]</scope>
    <source>
        <strain evidence="4">LC1Nh</strain>
    </source>
</reference>
<dbReference type="Proteomes" id="UP000377803">
    <property type="component" value="Chromosome"/>
</dbReference>
<feature type="compositionally biased region" description="Polar residues" evidence="2">
    <location>
        <begin position="70"/>
        <end position="96"/>
    </location>
</feature>
<organism evidence="3 4">
    <name type="scientific">Candidatus Nanohalobium constans</name>
    <dbReference type="NCBI Taxonomy" id="2565781"/>
    <lineage>
        <taxon>Archaea</taxon>
        <taxon>Candidatus Nanohalarchaeota</taxon>
        <taxon>Candidatus Nanohalobia</taxon>
        <taxon>Candidatus Nanohalobiales</taxon>
        <taxon>Candidatus Nanohalobiaceae</taxon>
        <taxon>Candidatus Nanohalobium</taxon>
    </lineage>
</organism>
<dbReference type="RefSeq" id="WP_153550564.1">
    <property type="nucleotide sequence ID" value="NZ_CP040089.1"/>
</dbReference>